<gene>
    <name evidence="1" type="ORF">BRAPAZ1V2_A01P08860.2</name>
</gene>
<protein>
    <submittedName>
        <fullName evidence="1">Uncharacterized protein</fullName>
    </submittedName>
</protein>
<sequence length="52" mass="5912">MLYPLYGGSQLSSMVFGDLFSGCFISDFFFTVTSNFTCGLRWRLSQWVVSLV</sequence>
<proteinExistence type="predicted"/>
<evidence type="ECO:0000313" key="2">
    <source>
        <dbReference type="Proteomes" id="UP000694005"/>
    </source>
</evidence>
<name>A0A8D9LUB2_BRACM</name>
<accession>A0A8D9LUB2</accession>
<dbReference type="Gramene" id="A01p08860.2_BraZ1">
    <property type="protein sequence ID" value="A01p08860.2_BraZ1.CDS.1"/>
    <property type="gene ID" value="A01g08860.2_BraZ1"/>
</dbReference>
<dbReference type="AlphaFoldDB" id="A0A8D9LUB2"/>
<evidence type="ECO:0000313" key="1">
    <source>
        <dbReference type="EMBL" id="CAG7886810.1"/>
    </source>
</evidence>
<reference evidence="1 2" key="1">
    <citation type="submission" date="2021-07" db="EMBL/GenBank/DDBJ databases">
        <authorList>
            <consortium name="Genoscope - CEA"/>
            <person name="William W."/>
        </authorList>
    </citation>
    <scope>NUCLEOTIDE SEQUENCE [LARGE SCALE GENOMIC DNA]</scope>
</reference>
<dbReference type="Proteomes" id="UP000694005">
    <property type="component" value="Chromosome A01"/>
</dbReference>
<organism evidence="1 2">
    <name type="scientific">Brassica campestris</name>
    <name type="common">Field mustard</name>
    <dbReference type="NCBI Taxonomy" id="3711"/>
    <lineage>
        <taxon>Eukaryota</taxon>
        <taxon>Viridiplantae</taxon>
        <taxon>Streptophyta</taxon>
        <taxon>Embryophyta</taxon>
        <taxon>Tracheophyta</taxon>
        <taxon>Spermatophyta</taxon>
        <taxon>Magnoliopsida</taxon>
        <taxon>eudicotyledons</taxon>
        <taxon>Gunneridae</taxon>
        <taxon>Pentapetalae</taxon>
        <taxon>rosids</taxon>
        <taxon>malvids</taxon>
        <taxon>Brassicales</taxon>
        <taxon>Brassicaceae</taxon>
        <taxon>Brassiceae</taxon>
        <taxon>Brassica</taxon>
    </lineage>
</organism>
<dbReference type="EMBL" id="LS974617">
    <property type="protein sequence ID" value="CAG7886810.1"/>
    <property type="molecule type" value="Genomic_DNA"/>
</dbReference>